<dbReference type="EMBL" id="CAJNOK010012761">
    <property type="protein sequence ID" value="CAF1170472.1"/>
    <property type="molecule type" value="Genomic_DNA"/>
</dbReference>
<evidence type="ECO:0000313" key="1">
    <source>
        <dbReference type="EMBL" id="CAF0905755.1"/>
    </source>
</evidence>
<evidence type="ECO:0008006" key="6">
    <source>
        <dbReference type="Google" id="ProtNLM"/>
    </source>
</evidence>
<name>A0A814A067_9BILA</name>
<dbReference type="Proteomes" id="UP000677228">
    <property type="component" value="Unassembled WGS sequence"/>
</dbReference>
<reference evidence="1" key="1">
    <citation type="submission" date="2021-02" db="EMBL/GenBank/DDBJ databases">
        <authorList>
            <person name="Nowell W R."/>
        </authorList>
    </citation>
    <scope>NUCLEOTIDE SEQUENCE</scope>
</reference>
<dbReference type="InterPro" id="IPR043136">
    <property type="entry name" value="B30.2/SPRY_sf"/>
</dbReference>
<keyword evidence="5" id="KW-1185">Reference proteome</keyword>
<dbReference type="EMBL" id="CAJOBA010034285">
    <property type="protein sequence ID" value="CAF3981820.1"/>
    <property type="molecule type" value="Genomic_DNA"/>
</dbReference>
<dbReference type="Proteomes" id="UP000682733">
    <property type="component" value="Unassembled WGS sequence"/>
</dbReference>
<organism evidence="1 5">
    <name type="scientific">Didymodactylos carnosus</name>
    <dbReference type="NCBI Taxonomy" id="1234261"/>
    <lineage>
        <taxon>Eukaryota</taxon>
        <taxon>Metazoa</taxon>
        <taxon>Spiralia</taxon>
        <taxon>Gnathifera</taxon>
        <taxon>Rotifera</taxon>
        <taxon>Eurotatoria</taxon>
        <taxon>Bdelloidea</taxon>
        <taxon>Philodinida</taxon>
        <taxon>Philodinidae</taxon>
        <taxon>Didymodactylos</taxon>
    </lineage>
</organism>
<gene>
    <name evidence="1" type="ORF">GPM918_LOCUS8878</name>
    <name evidence="2" type="ORF">OVA965_LOCUS22543</name>
    <name evidence="3" type="ORF">SRO942_LOCUS8879</name>
    <name evidence="4" type="ORF">TMI583_LOCUS23257</name>
</gene>
<comment type="caution">
    <text evidence="1">The sequence shown here is derived from an EMBL/GenBank/DDBJ whole genome shotgun (WGS) entry which is preliminary data.</text>
</comment>
<dbReference type="Gene3D" id="2.60.120.920">
    <property type="match status" value="1"/>
</dbReference>
<evidence type="ECO:0000313" key="4">
    <source>
        <dbReference type="EMBL" id="CAF3981820.1"/>
    </source>
</evidence>
<dbReference type="OrthoDB" id="10034890at2759"/>
<evidence type="ECO:0000313" key="5">
    <source>
        <dbReference type="Proteomes" id="UP000663829"/>
    </source>
</evidence>
<protein>
    <recommendedName>
        <fullName evidence="6">B box-type domain-containing protein</fullName>
    </recommendedName>
</protein>
<dbReference type="Proteomes" id="UP000663829">
    <property type="component" value="Unassembled WGS sequence"/>
</dbReference>
<evidence type="ECO:0000313" key="2">
    <source>
        <dbReference type="EMBL" id="CAF1170472.1"/>
    </source>
</evidence>
<dbReference type="Proteomes" id="UP000681722">
    <property type="component" value="Unassembled WGS sequence"/>
</dbReference>
<proteinExistence type="predicted"/>
<sequence length="338" mass="38785">MPNPSKIPCRKCVKNTGILTCEGCSNKLCGKCFNEHRQELSKELDNVVYEHDTLKQQLETTNQLSSHPLFKQIDQWQKDAIDKINTLAEHSRNAVEKVLNDNKVELINRVQTITDELRKGRNDEDYVETDLEEWLEQLKQLQQQLVKPSNISLIEEKQTSWINKINIINSNRKTSEKLEKTCGDVSTEENGQVAVHGSSATHAEIRGANMYSTGNIQIKMKIEKLFINDWMFVGIVSSSLPMKSSPINSTSAFGWIIGKNNFCVNNKKINSFGVWDADIQENDIIELHINCDKKKVQLSNYHTNKRDEIYVDISICPFPWQLHFNIHGSGDRVRLLKE</sequence>
<accession>A0A814A067</accession>
<evidence type="ECO:0000313" key="3">
    <source>
        <dbReference type="EMBL" id="CAF3687547.1"/>
    </source>
</evidence>
<dbReference type="AlphaFoldDB" id="A0A814A067"/>
<dbReference type="EMBL" id="CAJOBC010001599">
    <property type="protein sequence ID" value="CAF3687547.1"/>
    <property type="molecule type" value="Genomic_DNA"/>
</dbReference>
<dbReference type="EMBL" id="CAJNOQ010001599">
    <property type="protein sequence ID" value="CAF0905755.1"/>
    <property type="molecule type" value="Genomic_DNA"/>
</dbReference>